<dbReference type="Pfam" id="PF00535">
    <property type="entry name" value="Glycos_transf_2"/>
    <property type="match status" value="1"/>
</dbReference>
<dbReference type="RefSeq" id="WP_005180989.1">
    <property type="nucleotide sequence ID" value="NZ_CP045804.1"/>
</dbReference>
<dbReference type="SUPFAM" id="SSF53448">
    <property type="entry name" value="Nucleotide-diphospho-sugar transferases"/>
    <property type="match status" value="1"/>
</dbReference>
<sequence length="280" mass="31399">MLVDVMMPFYGDFTQFRQAVLSVLYQTHRNFRITIVDDCHPDDAPRRWAESLADERVVYLRNETNLGVNANFRRCVELVTADYFVVMGCDDAMGPGYLARVVELAATYPRAAVIAPGVQIIDDTGAVVRPLGDRIKRRLAPREAVVLSGQDLAVSLLHGNWTYFPSLLWRTESVREVGESGFREGLDVVLDLALLLDLTVAGGALVYDPRVVFSYRRHAASVSSVLAVDGDRFTEESDFFAAEARRYAALGWPRAERAAKLHLTSRLHHALARLRAVRHR</sequence>
<name>A0A857MJ47_9ACTN</name>
<dbReference type="Gene3D" id="3.90.550.10">
    <property type="entry name" value="Spore Coat Polysaccharide Biosynthesis Protein SpsA, Chain A"/>
    <property type="match status" value="1"/>
</dbReference>
<organism evidence="2">
    <name type="scientific">Gordonia amarae</name>
    <dbReference type="NCBI Taxonomy" id="36821"/>
    <lineage>
        <taxon>Bacteria</taxon>
        <taxon>Bacillati</taxon>
        <taxon>Actinomycetota</taxon>
        <taxon>Actinomycetes</taxon>
        <taxon>Mycobacteriales</taxon>
        <taxon>Gordoniaceae</taxon>
        <taxon>Gordonia</taxon>
    </lineage>
</organism>
<evidence type="ECO:0000259" key="1">
    <source>
        <dbReference type="Pfam" id="PF00535"/>
    </source>
</evidence>
<dbReference type="InterPro" id="IPR001173">
    <property type="entry name" value="Glyco_trans_2-like"/>
</dbReference>
<proteinExistence type="predicted"/>
<dbReference type="InterPro" id="IPR050834">
    <property type="entry name" value="Glycosyltransf_2"/>
</dbReference>
<dbReference type="InterPro" id="IPR029044">
    <property type="entry name" value="Nucleotide-diphossugar_trans"/>
</dbReference>
<dbReference type="PANTHER" id="PTHR43685:SF2">
    <property type="entry name" value="GLYCOSYLTRANSFERASE 2-LIKE DOMAIN-CONTAINING PROTEIN"/>
    <property type="match status" value="1"/>
</dbReference>
<evidence type="ECO:0000313" key="2">
    <source>
        <dbReference type="EMBL" id="QHN41289.1"/>
    </source>
</evidence>
<gene>
    <name evidence="2" type="ORF">GII30_20835</name>
</gene>
<protein>
    <submittedName>
        <fullName evidence="2">Glycosyltransferase</fullName>
    </submittedName>
</protein>
<accession>A0A857MJ47</accession>
<dbReference type="AlphaFoldDB" id="A0A857MJ47"/>
<feature type="domain" description="Glycosyltransferase 2-like" evidence="1">
    <location>
        <begin position="5"/>
        <end position="132"/>
    </location>
</feature>
<reference evidence="2" key="1">
    <citation type="journal article" date="2021" name="Nat. Microbiol.">
        <title>Cocultivation of an ultrasmall environmental parasitic bacterium with lytic ability against bacteria associated with wastewater foams.</title>
        <authorList>
            <person name="Batinovic S."/>
            <person name="Rose J.J.A."/>
            <person name="Ratcliffe J."/>
            <person name="Seviour R.J."/>
            <person name="Petrovski S."/>
        </authorList>
    </citation>
    <scope>NUCLEOTIDE SEQUENCE</scope>
    <source>
        <strain evidence="2">CON44</strain>
    </source>
</reference>
<dbReference type="EMBL" id="CP045810">
    <property type="protein sequence ID" value="QHN41289.1"/>
    <property type="molecule type" value="Genomic_DNA"/>
</dbReference>
<dbReference type="PANTHER" id="PTHR43685">
    <property type="entry name" value="GLYCOSYLTRANSFERASE"/>
    <property type="match status" value="1"/>
</dbReference>